<accession>A0A381NQU0</accession>
<dbReference type="PANTHER" id="PTHR43722:SF1">
    <property type="entry name" value="PROLINE IMINOPEPTIDASE"/>
    <property type="match status" value="1"/>
</dbReference>
<evidence type="ECO:0000259" key="6">
    <source>
        <dbReference type="Pfam" id="PF08386"/>
    </source>
</evidence>
<dbReference type="InterPro" id="IPR005944">
    <property type="entry name" value="Pro_iminopeptidase"/>
</dbReference>
<dbReference type="EC" id="3.4.11.5" evidence="2"/>
<proteinExistence type="predicted"/>
<reference evidence="7" key="1">
    <citation type="submission" date="2018-05" db="EMBL/GenBank/DDBJ databases">
        <authorList>
            <person name="Lanie J.A."/>
            <person name="Ng W.-L."/>
            <person name="Kazmierczak K.M."/>
            <person name="Andrzejewski T.M."/>
            <person name="Davidsen T.M."/>
            <person name="Wayne K.J."/>
            <person name="Tettelin H."/>
            <person name="Glass J.I."/>
            <person name="Rusch D."/>
            <person name="Podicherti R."/>
            <person name="Tsui H.-C.T."/>
            <person name="Winkler M.E."/>
        </authorList>
    </citation>
    <scope>NUCLEOTIDE SEQUENCE</scope>
</reference>
<dbReference type="Gene3D" id="3.40.50.1820">
    <property type="entry name" value="alpha/beta hydrolase"/>
    <property type="match status" value="1"/>
</dbReference>
<dbReference type="InterPro" id="IPR029058">
    <property type="entry name" value="AB_hydrolase_fold"/>
</dbReference>
<feature type="non-terminal residue" evidence="7">
    <location>
        <position position="1"/>
    </location>
</feature>
<evidence type="ECO:0000256" key="1">
    <source>
        <dbReference type="ARBA" id="ARBA00001585"/>
    </source>
</evidence>
<evidence type="ECO:0000313" key="7">
    <source>
        <dbReference type="EMBL" id="SUZ56689.1"/>
    </source>
</evidence>
<dbReference type="PRINTS" id="PR00793">
    <property type="entry name" value="PROAMNOPTASE"/>
</dbReference>
<dbReference type="GO" id="GO:0006508">
    <property type="term" value="P:proteolysis"/>
    <property type="evidence" value="ECO:0007669"/>
    <property type="project" value="InterPro"/>
</dbReference>
<dbReference type="PANTHER" id="PTHR43722">
    <property type="entry name" value="PROLINE IMINOPEPTIDASE"/>
    <property type="match status" value="1"/>
</dbReference>
<keyword evidence="4" id="KW-0378">Hydrolase</keyword>
<dbReference type="InterPro" id="IPR013595">
    <property type="entry name" value="Pept_S33_TAP-like_C"/>
</dbReference>
<organism evidence="7">
    <name type="scientific">marine metagenome</name>
    <dbReference type="NCBI Taxonomy" id="408172"/>
    <lineage>
        <taxon>unclassified sequences</taxon>
        <taxon>metagenomes</taxon>
        <taxon>ecological metagenomes</taxon>
    </lineage>
</organism>
<evidence type="ECO:0000256" key="5">
    <source>
        <dbReference type="ARBA" id="ARBA00029605"/>
    </source>
</evidence>
<dbReference type="AlphaFoldDB" id="A0A381NQU0"/>
<dbReference type="EMBL" id="UINC01000519">
    <property type="protein sequence ID" value="SUZ56689.1"/>
    <property type="molecule type" value="Genomic_DNA"/>
</dbReference>
<dbReference type="GO" id="GO:0005737">
    <property type="term" value="C:cytoplasm"/>
    <property type="evidence" value="ECO:0007669"/>
    <property type="project" value="InterPro"/>
</dbReference>
<keyword evidence="3" id="KW-0963">Cytoplasm</keyword>
<evidence type="ECO:0000256" key="2">
    <source>
        <dbReference type="ARBA" id="ARBA00012568"/>
    </source>
</evidence>
<dbReference type="Pfam" id="PF08386">
    <property type="entry name" value="Abhydrolase_4"/>
    <property type="match status" value="1"/>
</dbReference>
<dbReference type="GO" id="GO:0004177">
    <property type="term" value="F:aminopeptidase activity"/>
    <property type="evidence" value="ECO:0007669"/>
    <property type="project" value="UniProtKB-EC"/>
</dbReference>
<comment type="catalytic activity">
    <reaction evidence="1">
        <text>Release of N-terminal proline from a peptide.</text>
        <dbReference type="EC" id="3.4.11.5"/>
    </reaction>
</comment>
<evidence type="ECO:0000256" key="3">
    <source>
        <dbReference type="ARBA" id="ARBA00022490"/>
    </source>
</evidence>
<name>A0A381NQU0_9ZZZZ</name>
<sequence length="469" mass="49183">VSPIGTVAAVWRTLASPLLPVGLLLAAVSCGSETTDNPDPGTAFSLVDENCPGEAVPTHLTVSCHRLHLDHGTLGVAVLWAEDPTGLPVLHLHGGPGGRAVGDRYRWLVPRSQVLEGHDVVLVDQRGGGTSTPSLDCPEVDDPATPPVEAIQACRDRLDQKGVDRGSVTVRSTAADLVHLRRSLGIDAWHLHGVSSGTRIALELLRIDGSSVASAVLDSPTPPEVDLYDDLPEGVLYALTSMENLCRADATCPGGLVGPLRSVLDDLADRPVAVTIWSGEASAYDDARLIRLVADALAAPAGLNVVDGAVAMAAEGRLAEAIAALTEVASTGRSVGDPTSEGARLSSECADELPFNDADPMLTGDPLLDAVARGEVKVRALCAVWQVERSPDIVDWPVASDVPTLILSGHLDPITPTAWARRLADRLGDAVLVESERWAHAPSMSDPCAVHLVARFLDGERPLPGFARC</sequence>
<dbReference type="SUPFAM" id="SSF53474">
    <property type="entry name" value="alpha/beta-Hydrolases"/>
    <property type="match status" value="1"/>
</dbReference>
<feature type="domain" description="Peptidase S33 tripeptidyl aminopeptidase-like C-terminal" evidence="6">
    <location>
        <begin position="379"/>
        <end position="462"/>
    </location>
</feature>
<protein>
    <recommendedName>
        <fullName evidence="2">prolyl aminopeptidase</fullName>
        <ecNumber evidence="2">3.4.11.5</ecNumber>
    </recommendedName>
    <alternativeName>
        <fullName evidence="5">Prolyl aminopeptidase</fullName>
    </alternativeName>
</protein>
<dbReference type="InterPro" id="IPR002410">
    <property type="entry name" value="Peptidase_S33"/>
</dbReference>
<gene>
    <name evidence="7" type="ORF">METZ01_LOCUS9543</name>
</gene>
<evidence type="ECO:0000256" key="4">
    <source>
        <dbReference type="ARBA" id="ARBA00022801"/>
    </source>
</evidence>